<keyword evidence="4 7" id="KW-0812">Transmembrane</keyword>
<dbReference type="AlphaFoldDB" id="A0A1M5N8G5"/>
<feature type="transmembrane region" description="Helical" evidence="7">
    <location>
        <begin position="108"/>
        <end position="131"/>
    </location>
</feature>
<dbReference type="Proteomes" id="UP000184211">
    <property type="component" value="Unassembled WGS sequence"/>
</dbReference>
<keyword evidence="6 7" id="KW-0472">Membrane</keyword>
<feature type="transmembrane region" description="Helical" evidence="7">
    <location>
        <begin position="321"/>
        <end position="344"/>
    </location>
</feature>
<dbReference type="RefSeq" id="WP_165610490.1">
    <property type="nucleotide sequence ID" value="NZ_FQWM01000002.1"/>
</dbReference>
<feature type="transmembrane region" description="Helical" evidence="7">
    <location>
        <begin position="415"/>
        <end position="436"/>
    </location>
</feature>
<dbReference type="STRING" id="870908.SAMN04488044_1451"/>
<dbReference type="EMBL" id="FQWM01000002">
    <property type="protein sequence ID" value="SHG85788.1"/>
    <property type="molecule type" value="Genomic_DNA"/>
</dbReference>
<evidence type="ECO:0000313" key="8">
    <source>
        <dbReference type="EMBL" id="SHG85788.1"/>
    </source>
</evidence>
<feature type="transmembrane region" description="Helical" evidence="7">
    <location>
        <begin position="26"/>
        <end position="42"/>
    </location>
</feature>
<feature type="transmembrane region" description="Helical" evidence="7">
    <location>
        <begin position="82"/>
        <end position="102"/>
    </location>
</feature>
<feature type="transmembrane region" description="Helical" evidence="7">
    <location>
        <begin position="382"/>
        <end position="403"/>
    </location>
</feature>
<evidence type="ECO:0000256" key="1">
    <source>
        <dbReference type="ARBA" id="ARBA00004651"/>
    </source>
</evidence>
<dbReference type="InterPro" id="IPR050833">
    <property type="entry name" value="Poly_Biosynth_Transport"/>
</dbReference>
<evidence type="ECO:0000313" key="9">
    <source>
        <dbReference type="Proteomes" id="UP000184211"/>
    </source>
</evidence>
<gene>
    <name evidence="8" type="ORF">SAMN04488044_1451</name>
</gene>
<feature type="transmembrane region" description="Helical" evidence="7">
    <location>
        <begin position="356"/>
        <end position="376"/>
    </location>
</feature>
<reference evidence="9" key="1">
    <citation type="submission" date="2016-11" db="EMBL/GenBank/DDBJ databases">
        <authorList>
            <person name="Varghese N."/>
            <person name="Submissions S."/>
        </authorList>
    </citation>
    <scope>NUCLEOTIDE SEQUENCE [LARGE SCALE GENOMIC DNA]</scope>
    <source>
        <strain evidence="9">DSM 28223</strain>
    </source>
</reference>
<feature type="transmembrane region" description="Helical" evidence="7">
    <location>
        <begin position="287"/>
        <end position="315"/>
    </location>
</feature>
<evidence type="ECO:0000256" key="4">
    <source>
        <dbReference type="ARBA" id="ARBA00022692"/>
    </source>
</evidence>
<accession>A0A1M5N8G5</accession>
<comment type="subcellular location">
    <subcellularLocation>
        <location evidence="1">Cell membrane</location>
        <topology evidence="1">Multi-pass membrane protein</topology>
    </subcellularLocation>
</comment>
<dbReference type="Pfam" id="PF13440">
    <property type="entry name" value="Polysacc_synt_3"/>
    <property type="match status" value="1"/>
</dbReference>
<evidence type="ECO:0000256" key="2">
    <source>
        <dbReference type="ARBA" id="ARBA00007430"/>
    </source>
</evidence>
<feature type="transmembrane region" description="Helical" evidence="7">
    <location>
        <begin position="152"/>
        <end position="170"/>
    </location>
</feature>
<keyword evidence="3" id="KW-1003">Cell membrane</keyword>
<sequence length="490" mass="52268">MPPRPTHSGPLRTGIVALASQGTQQMSGLVLMLLAISVMPLADYGAYALAIVSVEFVVMLTHTGFHHFLVTSDADDTPLFSTLFWTILGLGTLGGLGLWMMAQPMSEVFAAPLLELLLLGFALLQPAAAMVAWATACHSRLGHMQTLCQRQLAINLISLTAGCIALLIWPSVFALLIFRAIKVLLGVWLLFWCGPLQPKAQFSRQILSNAACYARGLYGTRLLEYLSNFGTDLILAYLFSTTESGIYRIAHRLAFACIELITHPLRLFALQTLARAQRLGHPIAQIFANYLAALLLLSGGIVVLFVLSGGAILTMASNSDFLTAFAVSQVLIFRAAFLGINSLLEPALATLNDNMAALRHNLIWTGLFLVVTVLAAPLGVALLAALQTGLAGLTALAAMFVLSRRINLNTAVAQVIRSFAVLALYCGGVTLIWQVFPSTGTVLETGLKLAATGVIAAVSLAFARRLGCLSPDIFASQPISGASPLPAQQR</sequence>
<comment type="similarity">
    <text evidence="2">Belongs to the polysaccharide synthase family.</text>
</comment>
<name>A0A1M5N8G5_9RHOB</name>
<organism evidence="8 9">
    <name type="scientific">Cognatishimia maritima</name>
    <dbReference type="NCBI Taxonomy" id="870908"/>
    <lineage>
        <taxon>Bacteria</taxon>
        <taxon>Pseudomonadati</taxon>
        <taxon>Pseudomonadota</taxon>
        <taxon>Alphaproteobacteria</taxon>
        <taxon>Rhodobacterales</taxon>
        <taxon>Paracoccaceae</taxon>
        <taxon>Cognatishimia</taxon>
    </lineage>
</organism>
<keyword evidence="9" id="KW-1185">Reference proteome</keyword>
<dbReference type="PANTHER" id="PTHR30250">
    <property type="entry name" value="PST FAMILY PREDICTED COLANIC ACID TRANSPORTER"/>
    <property type="match status" value="1"/>
</dbReference>
<evidence type="ECO:0000256" key="6">
    <source>
        <dbReference type="ARBA" id="ARBA00023136"/>
    </source>
</evidence>
<evidence type="ECO:0000256" key="3">
    <source>
        <dbReference type="ARBA" id="ARBA00022475"/>
    </source>
</evidence>
<protein>
    <submittedName>
        <fullName evidence="8">Membrane protein involved in the export of O-antigen and teichoic acid</fullName>
    </submittedName>
</protein>
<feature type="transmembrane region" description="Helical" evidence="7">
    <location>
        <begin position="48"/>
        <end position="70"/>
    </location>
</feature>
<proteinExistence type="inferred from homology"/>
<evidence type="ECO:0000256" key="7">
    <source>
        <dbReference type="SAM" id="Phobius"/>
    </source>
</evidence>
<dbReference type="GO" id="GO:0005886">
    <property type="term" value="C:plasma membrane"/>
    <property type="evidence" value="ECO:0007669"/>
    <property type="project" value="UniProtKB-SubCell"/>
</dbReference>
<evidence type="ECO:0000256" key="5">
    <source>
        <dbReference type="ARBA" id="ARBA00022989"/>
    </source>
</evidence>
<dbReference type="PANTHER" id="PTHR30250:SF10">
    <property type="entry name" value="LIPOPOLYSACCHARIDE BIOSYNTHESIS PROTEIN WZXC"/>
    <property type="match status" value="1"/>
</dbReference>
<feature type="transmembrane region" description="Helical" evidence="7">
    <location>
        <begin position="442"/>
        <end position="463"/>
    </location>
</feature>
<keyword evidence="5 7" id="KW-1133">Transmembrane helix</keyword>